<sequence length="177" mass="20007">MKKDDLYIAILHFGKANLGKPIKFIDLREHLTSEGYEFDEFSVSQFFSALFVDSTSPRGNTPGKLNKEGRYFLEHEGYFNLLEHEELVSARTSSFWATIFASIAIVISIISAVCSVYYSQLQIKTPVTLNQLQLDKMNNVNIENSINTLIDISKQNVTSINALKEELEAIKAHNNTP</sequence>
<evidence type="ECO:0000313" key="2">
    <source>
        <dbReference type="EMBL" id="TWX64598.1"/>
    </source>
</evidence>
<organism evidence="2 3">
    <name type="scientific">Colwellia demingiae</name>
    <dbReference type="NCBI Taxonomy" id="89401"/>
    <lineage>
        <taxon>Bacteria</taxon>
        <taxon>Pseudomonadati</taxon>
        <taxon>Pseudomonadota</taxon>
        <taxon>Gammaproteobacteria</taxon>
        <taxon>Alteromonadales</taxon>
        <taxon>Colwelliaceae</taxon>
        <taxon>Colwellia</taxon>
    </lineage>
</organism>
<evidence type="ECO:0000313" key="3">
    <source>
        <dbReference type="Proteomes" id="UP000321822"/>
    </source>
</evidence>
<feature type="transmembrane region" description="Helical" evidence="1">
    <location>
        <begin position="95"/>
        <end position="118"/>
    </location>
</feature>
<evidence type="ECO:0000256" key="1">
    <source>
        <dbReference type="SAM" id="Phobius"/>
    </source>
</evidence>
<keyword evidence="3" id="KW-1185">Reference proteome</keyword>
<comment type="caution">
    <text evidence="2">The sequence shown here is derived from an EMBL/GenBank/DDBJ whole genome shotgun (WGS) entry which is preliminary data.</text>
</comment>
<keyword evidence="1" id="KW-1133">Transmembrane helix</keyword>
<dbReference type="EMBL" id="VOLT01000013">
    <property type="protein sequence ID" value="TWX64598.1"/>
    <property type="molecule type" value="Genomic_DNA"/>
</dbReference>
<name>A0A5C6Q764_9GAMM</name>
<dbReference type="RefSeq" id="WP_146791167.1">
    <property type="nucleotide sequence ID" value="NZ_VOLT01000013.1"/>
</dbReference>
<reference evidence="2 3" key="1">
    <citation type="submission" date="2019-07" db="EMBL/GenBank/DDBJ databases">
        <title>Genomes of sea-ice associated Colwellia species.</title>
        <authorList>
            <person name="Bowman J.P."/>
        </authorList>
    </citation>
    <scope>NUCLEOTIDE SEQUENCE [LARGE SCALE GENOMIC DNA]</scope>
    <source>
        <strain evidence="2 3">ACAM 459</strain>
    </source>
</reference>
<dbReference type="Proteomes" id="UP000321822">
    <property type="component" value="Unassembled WGS sequence"/>
</dbReference>
<protein>
    <submittedName>
        <fullName evidence="2">Uncharacterized protein</fullName>
    </submittedName>
</protein>
<keyword evidence="1" id="KW-0472">Membrane</keyword>
<proteinExistence type="predicted"/>
<keyword evidence="1" id="KW-0812">Transmembrane</keyword>
<dbReference type="AlphaFoldDB" id="A0A5C6Q764"/>
<gene>
    <name evidence="2" type="ORF">ESZ36_20095</name>
</gene>
<accession>A0A5C6Q764</accession>